<dbReference type="UniPathway" id="UPA00135">
    <property type="reaction ID" value="UER00197"/>
</dbReference>
<dbReference type="PROSITE" id="PS00595">
    <property type="entry name" value="AA_TRANSFER_CLASS_5"/>
    <property type="match status" value="1"/>
</dbReference>
<feature type="modified residue" description="N6-(pyridoxal phosphate)lysine" evidence="11">
    <location>
        <position position="197"/>
    </location>
</feature>
<evidence type="ECO:0000256" key="9">
    <source>
        <dbReference type="ARBA" id="ARBA00047630"/>
    </source>
</evidence>
<comment type="catalytic activity">
    <reaction evidence="10 11">
        <text>O-phospho-L-serine + 2-oxoglutarate = 3-phosphooxypyruvate + L-glutamate</text>
        <dbReference type="Rhea" id="RHEA:14329"/>
        <dbReference type="ChEBI" id="CHEBI:16810"/>
        <dbReference type="ChEBI" id="CHEBI:18110"/>
        <dbReference type="ChEBI" id="CHEBI:29985"/>
        <dbReference type="ChEBI" id="CHEBI:57524"/>
        <dbReference type="EC" id="2.6.1.52"/>
    </reaction>
</comment>
<dbReference type="InterPro" id="IPR015424">
    <property type="entry name" value="PyrdxlP-dep_Trfase"/>
</dbReference>
<name>A0A369KZR6_9BACT</name>
<keyword evidence="14" id="KW-1185">Reference proteome</keyword>
<dbReference type="InterPro" id="IPR020578">
    <property type="entry name" value="Aminotrans_V_PyrdxlP_BS"/>
</dbReference>
<evidence type="ECO:0000313" key="14">
    <source>
        <dbReference type="Proteomes" id="UP000253934"/>
    </source>
</evidence>
<feature type="binding site" evidence="11">
    <location>
        <position position="172"/>
    </location>
    <ligand>
        <name>pyridoxal 5'-phosphate</name>
        <dbReference type="ChEBI" id="CHEBI:597326"/>
    </ligand>
</feature>
<dbReference type="RefSeq" id="WP_338635930.1">
    <property type="nucleotide sequence ID" value="NZ_CP146516.1"/>
</dbReference>
<dbReference type="PIRSF" id="PIRSF000525">
    <property type="entry name" value="SerC"/>
    <property type="match status" value="1"/>
</dbReference>
<comment type="pathway">
    <text evidence="11">Cofactor biosynthesis; pyridoxine 5'-phosphate biosynthesis; pyridoxine 5'-phosphate from D-erythrose 4-phosphate: step 3/5.</text>
</comment>
<comment type="subunit">
    <text evidence="11">Homodimer.</text>
</comment>
<evidence type="ECO:0000256" key="1">
    <source>
        <dbReference type="ARBA" id="ARBA00005099"/>
    </source>
</evidence>
<dbReference type="EMBL" id="QOVW01000004">
    <property type="protein sequence ID" value="RDB37224.1"/>
    <property type="molecule type" value="Genomic_DNA"/>
</dbReference>
<dbReference type="InterPro" id="IPR022278">
    <property type="entry name" value="Pser_aminoTfrase"/>
</dbReference>
<evidence type="ECO:0000256" key="3">
    <source>
        <dbReference type="ARBA" id="ARBA00022576"/>
    </source>
</evidence>
<dbReference type="GO" id="GO:0005737">
    <property type="term" value="C:cytoplasm"/>
    <property type="evidence" value="ECO:0007669"/>
    <property type="project" value="UniProtKB-SubCell"/>
</dbReference>
<feature type="binding site" evidence="11">
    <location>
        <position position="152"/>
    </location>
    <ligand>
        <name>pyridoxal 5'-phosphate</name>
        <dbReference type="ChEBI" id="CHEBI:597326"/>
    </ligand>
</feature>
<feature type="binding site" evidence="11">
    <location>
        <position position="101"/>
    </location>
    <ligand>
        <name>pyridoxal 5'-phosphate</name>
        <dbReference type="ChEBI" id="CHEBI:597326"/>
    </ligand>
</feature>
<reference evidence="13" key="1">
    <citation type="submission" date="2018-04" db="EMBL/GenBank/DDBJ databases">
        <title>Draft genome sequence of the Candidatus Spirobacillus cienkowskii, a pathogen of freshwater Daphnia species, reconstructed from hemolymph metagenomic reads.</title>
        <authorList>
            <person name="Bresciani L."/>
            <person name="Lemos L.N."/>
            <person name="Wale N."/>
            <person name="Lin J.Y."/>
            <person name="Fernandes G.R."/>
            <person name="Duffy M.A."/>
            <person name="Rodrigues J.M."/>
        </authorList>
    </citation>
    <scope>NUCLEOTIDE SEQUENCE [LARGE SCALE GENOMIC DNA]</scope>
    <source>
        <strain evidence="13">Binning01</strain>
    </source>
</reference>
<comment type="similarity">
    <text evidence="2 11">Belongs to the class-V pyridoxal-phosphate-dependent aminotransferase family. SerC subfamily.</text>
</comment>
<evidence type="ECO:0000259" key="12">
    <source>
        <dbReference type="Pfam" id="PF00266"/>
    </source>
</evidence>
<comment type="caution">
    <text evidence="11">Lacks conserved residue(s) required for the propagation of feature annotation.</text>
</comment>
<dbReference type="Pfam" id="PF00266">
    <property type="entry name" value="Aminotran_5"/>
    <property type="match status" value="1"/>
</dbReference>
<keyword evidence="7 11" id="KW-0664">Pyridoxine biosynthesis</keyword>
<proteinExistence type="inferred from homology"/>
<dbReference type="Gene3D" id="3.90.1150.10">
    <property type="entry name" value="Aspartate Aminotransferase, domain 1"/>
    <property type="match status" value="1"/>
</dbReference>
<gene>
    <name evidence="11" type="primary">serC</name>
    <name evidence="13" type="ORF">DCC88_00910</name>
</gene>
<organism evidence="13 14">
    <name type="scientific">Spirobacillus cienkowskii</name>
    <dbReference type="NCBI Taxonomy" id="495820"/>
    <lineage>
        <taxon>Bacteria</taxon>
        <taxon>Pseudomonadati</taxon>
        <taxon>Bdellovibrionota</taxon>
        <taxon>Oligoflexia</taxon>
        <taxon>Silvanigrellales</taxon>
        <taxon>Spirobacillus</taxon>
    </lineage>
</organism>
<evidence type="ECO:0000313" key="13">
    <source>
        <dbReference type="EMBL" id="RDB37224.1"/>
    </source>
</evidence>
<dbReference type="GO" id="GO:0030170">
    <property type="term" value="F:pyridoxal phosphate binding"/>
    <property type="evidence" value="ECO:0007669"/>
    <property type="project" value="UniProtKB-UniRule"/>
</dbReference>
<dbReference type="InterPro" id="IPR015422">
    <property type="entry name" value="PyrdxlP-dep_Trfase_small"/>
</dbReference>
<evidence type="ECO:0000256" key="10">
    <source>
        <dbReference type="ARBA" id="ARBA00049007"/>
    </source>
</evidence>
<evidence type="ECO:0000256" key="6">
    <source>
        <dbReference type="ARBA" id="ARBA00022898"/>
    </source>
</evidence>
<dbReference type="UniPathway" id="UPA00244">
    <property type="reaction ID" value="UER00311"/>
</dbReference>
<feature type="domain" description="Aminotransferase class V" evidence="12">
    <location>
        <begin position="5"/>
        <end position="320"/>
    </location>
</feature>
<evidence type="ECO:0000256" key="11">
    <source>
        <dbReference type="HAMAP-Rule" id="MF_00160"/>
    </source>
</evidence>
<evidence type="ECO:0000256" key="2">
    <source>
        <dbReference type="ARBA" id="ARBA00006904"/>
    </source>
</evidence>
<keyword evidence="5 11" id="KW-0808">Transferase</keyword>
<dbReference type="PANTHER" id="PTHR43247:SF1">
    <property type="entry name" value="PHOSPHOSERINE AMINOTRANSFERASE"/>
    <property type="match status" value="1"/>
</dbReference>
<dbReference type="EC" id="2.6.1.52" evidence="11"/>
<protein>
    <recommendedName>
        <fullName evidence="11">Phosphoserine aminotransferase</fullName>
        <ecNumber evidence="11">2.6.1.52</ecNumber>
    </recommendedName>
    <alternativeName>
        <fullName evidence="11">Phosphohydroxythreonine aminotransferase</fullName>
        <shortName evidence="11">PSAT</shortName>
    </alternativeName>
</protein>
<dbReference type="SUPFAM" id="SSF53383">
    <property type="entry name" value="PLP-dependent transferases"/>
    <property type="match status" value="1"/>
</dbReference>
<dbReference type="Gene3D" id="3.40.640.10">
    <property type="entry name" value="Type I PLP-dependent aspartate aminotransferase-like (Major domain)"/>
    <property type="match status" value="1"/>
</dbReference>
<dbReference type="NCBIfam" id="NF003764">
    <property type="entry name" value="PRK05355.1"/>
    <property type="match status" value="1"/>
</dbReference>
<feature type="binding site" evidence="11">
    <location>
        <position position="41"/>
    </location>
    <ligand>
        <name>L-glutamate</name>
        <dbReference type="ChEBI" id="CHEBI:29985"/>
    </ligand>
</feature>
<comment type="caution">
    <text evidence="13">The sequence shown here is derived from an EMBL/GenBank/DDBJ whole genome shotgun (WGS) entry which is preliminary data.</text>
</comment>
<comment type="catalytic activity">
    <reaction evidence="9 11">
        <text>4-(phosphooxy)-L-threonine + 2-oxoglutarate = (R)-3-hydroxy-2-oxo-4-phosphooxybutanoate + L-glutamate</text>
        <dbReference type="Rhea" id="RHEA:16573"/>
        <dbReference type="ChEBI" id="CHEBI:16810"/>
        <dbReference type="ChEBI" id="CHEBI:29985"/>
        <dbReference type="ChEBI" id="CHEBI:58452"/>
        <dbReference type="ChEBI" id="CHEBI:58538"/>
        <dbReference type="EC" id="2.6.1.52"/>
    </reaction>
</comment>
<evidence type="ECO:0000256" key="8">
    <source>
        <dbReference type="ARBA" id="ARBA00023299"/>
    </source>
</evidence>
<keyword evidence="11" id="KW-0963">Cytoplasm</keyword>
<dbReference type="GO" id="GO:0008615">
    <property type="term" value="P:pyridoxine biosynthetic process"/>
    <property type="evidence" value="ECO:0007669"/>
    <property type="project" value="UniProtKB-UniRule"/>
</dbReference>
<keyword evidence="4 11" id="KW-0028">Amino-acid biosynthesis</keyword>
<dbReference type="PANTHER" id="PTHR43247">
    <property type="entry name" value="PHOSPHOSERINE AMINOTRANSFERASE"/>
    <property type="match status" value="1"/>
</dbReference>
<keyword evidence="6 11" id="KW-0663">Pyridoxal phosphate</keyword>
<accession>A0A369KZR6</accession>
<comment type="function">
    <text evidence="11">Catalyzes the reversible conversion of 3-phosphohydroxypyruvate to phosphoserine and of 3-hydroxy-2-oxo-4-phosphonooxybutanoate to phosphohydroxythreonine.</text>
</comment>
<comment type="subcellular location">
    <subcellularLocation>
        <location evidence="11">Cytoplasm</location>
    </subcellularLocation>
</comment>
<dbReference type="AlphaFoldDB" id="A0A369KZR6"/>
<evidence type="ECO:0000256" key="5">
    <source>
        <dbReference type="ARBA" id="ARBA00022679"/>
    </source>
</evidence>
<dbReference type="Proteomes" id="UP000253934">
    <property type="component" value="Unassembled WGS sequence"/>
</dbReference>
<feature type="binding site" evidence="11">
    <location>
        <position position="196"/>
    </location>
    <ligand>
        <name>pyridoxal 5'-phosphate</name>
        <dbReference type="ChEBI" id="CHEBI:597326"/>
    </ligand>
</feature>
<dbReference type="GO" id="GO:0006564">
    <property type="term" value="P:L-serine biosynthetic process"/>
    <property type="evidence" value="ECO:0007669"/>
    <property type="project" value="UniProtKB-UniRule"/>
</dbReference>
<keyword evidence="3 11" id="KW-0032">Aminotransferase</keyword>
<dbReference type="GO" id="GO:0004648">
    <property type="term" value="F:O-phospho-L-serine:2-oxoglutarate aminotransferase activity"/>
    <property type="evidence" value="ECO:0007669"/>
    <property type="project" value="UniProtKB-UniRule"/>
</dbReference>
<dbReference type="InterPro" id="IPR015421">
    <property type="entry name" value="PyrdxlP-dep_Trfase_major"/>
</dbReference>
<evidence type="ECO:0000256" key="4">
    <source>
        <dbReference type="ARBA" id="ARBA00022605"/>
    </source>
</evidence>
<dbReference type="HAMAP" id="MF_00160">
    <property type="entry name" value="SerC_aminotrans_5"/>
    <property type="match status" value="1"/>
</dbReference>
<keyword evidence="8 11" id="KW-0718">Serine biosynthesis</keyword>
<sequence length="365" mass="41544">MNVHYFSPGPARLPNTVRNQIHEELLDTFGIDVSIMEISHRSKYFEKLNEETHAIAKKVFQVPNTHSILFTCCGAQQHFSLIPQHLSIAGDEIAYTDTGVWSHLACEEVYALPRTVHLVYDGRKYDYKSLGNPKEWQIPKNSKYVHITVNNTVYGTEYATIPTFENIPLVLDMTSSLAARTDIPWEQTGIIYASAQKNFGIAGVSVIIIRNDLLEKSPLITKQNYVAKALSYHAIHDAKSALNTPPVFSIYAMNRMLKWIDQVGGTNTMEKWALEKAKRVYTEIDSGLYIGRVEHQYRSRHNFVFKLPTEKQDEHFIAEAAKENLLEIKGYRSVGGVRASMYNGVSLESACVFAEFMQHYRKKFG</sequence>
<evidence type="ECO:0000256" key="7">
    <source>
        <dbReference type="ARBA" id="ARBA00023096"/>
    </source>
</evidence>
<dbReference type="InterPro" id="IPR000192">
    <property type="entry name" value="Aminotrans_V_dom"/>
</dbReference>
<comment type="pathway">
    <text evidence="1 11">Amino-acid biosynthesis; L-serine biosynthesis; L-serine from 3-phospho-D-glycerate: step 2/3.</text>
</comment>
<feature type="binding site" evidence="11">
    <location>
        <begin position="243"/>
        <end position="244"/>
    </location>
    <ligand>
        <name>pyridoxal 5'-phosphate</name>
        <dbReference type="ChEBI" id="CHEBI:597326"/>
    </ligand>
</feature>
<comment type="cofactor">
    <cofactor evidence="11">
        <name>pyridoxal 5'-phosphate</name>
        <dbReference type="ChEBI" id="CHEBI:597326"/>
    </cofactor>
    <text evidence="11">Binds 1 pyridoxal phosphate per subunit.</text>
</comment>